<dbReference type="AlphaFoldDB" id="L5L7G2"/>
<gene>
    <name evidence="1" type="ORF">PAL_GLEAN10005052</name>
</gene>
<dbReference type="InParanoid" id="L5L7G2"/>
<dbReference type="PRINTS" id="PR01682">
    <property type="entry name" value="FMRFAMIDEPEP"/>
</dbReference>
<name>L5L7G2_PTEAL</name>
<dbReference type="GO" id="GO:0060079">
    <property type="term" value="P:excitatory postsynaptic potential"/>
    <property type="evidence" value="ECO:0007669"/>
    <property type="project" value="TreeGrafter"/>
</dbReference>
<dbReference type="InterPro" id="IPR008065">
    <property type="entry name" value="NPFF"/>
</dbReference>
<dbReference type="PANTHER" id="PTHR15044">
    <property type="entry name" value="NEUROPEPTIDE FF"/>
    <property type="match status" value="1"/>
</dbReference>
<dbReference type="PANTHER" id="PTHR15044:SF0">
    <property type="entry name" value="PRO-FMRFAMIDE-RELATED NEUROPEPTIDE FF"/>
    <property type="match status" value="1"/>
</dbReference>
<dbReference type="GO" id="GO:0030425">
    <property type="term" value="C:dendrite"/>
    <property type="evidence" value="ECO:0007669"/>
    <property type="project" value="TreeGrafter"/>
</dbReference>
<evidence type="ECO:0000313" key="1">
    <source>
        <dbReference type="EMBL" id="ELK18968.1"/>
    </source>
</evidence>
<organism evidence="1 2">
    <name type="scientific">Pteropus alecto</name>
    <name type="common">Black flying fox</name>
    <dbReference type="NCBI Taxonomy" id="9402"/>
    <lineage>
        <taxon>Eukaryota</taxon>
        <taxon>Metazoa</taxon>
        <taxon>Chordata</taxon>
        <taxon>Craniata</taxon>
        <taxon>Vertebrata</taxon>
        <taxon>Euteleostomi</taxon>
        <taxon>Mammalia</taxon>
        <taxon>Eutheria</taxon>
        <taxon>Laurasiatheria</taxon>
        <taxon>Chiroptera</taxon>
        <taxon>Yinpterochiroptera</taxon>
        <taxon>Pteropodoidea</taxon>
        <taxon>Pteropodidae</taxon>
        <taxon>Pteropodinae</taxon>
        <taxon>Pteropus</taxon>
    </lineage>
</organism>
<dbReference type="STRING" id="9402.L5L7G2"/>
<dbReference type="Pfam" id="PF15085">
    <property type="entry name" value="NPFF"/>
    <property type="match status" value="1"/>
</dbReference>
<dbReference type="GO" id="GO:0005615">
    <property type="term" value="C:extracellular space"/>
    <property type="evidence" value="ECO:0007669"/>
    <property type="project" value="TreeGrafter"/>
</dbReference>
<evidence type="ECO:0000313" key="2">
    <source>
        <dbReference type="Proteomes" id="UP000010552"/>
    </source>
</evidence>
<protein>
    <submittedName>
        <fullName evidence="1">FMRFamide-related peptide</fullName>
    </submittedName>
</protein>
<reference evidence="2" key="1">
    <citation type="journal article" date="2013" name="Science">
        <title>Comparative analysis of bat genomes provides insight into the evolution of flight and immunity.</title>
        <authorList>
            <person name="Zhang G."/>
            <person name="Cowled C."/>
            <person name="Shi Z."/>
            <person name="Huang Z."/>
            <person name="Bishop-Lilly K.A."/>
            <person name="Fang X."/>
            <person name="Wynne J.W."/>
            <person name="Xiong Z."/>
            <person name="Baker M.L."/>
            <person name="Zhao W."/>
            <person name="Tachedjian M."/>
            <person name="Zhu Y."/>
            <person name="Zhou P."/>
            <person name="Jiang X."/>
            <person name="Ng J."/>
            <person name="Yang L."/>
            <person name="Wu L."/>
            <person name="Xiao J."/>
            <person name="Feng Y."/>
            <person name="Chen Y."/>
            <person name="Sun X."/>
            <person name="Zhang Y."/>
            <person name="Marsh G.A."/>
            <person name="Crameri G."/>
            <person name="Broder C.C."/>
            <person name="Frey K.G."/>
            <person name="Wang L.F."/>
            <person name="Wang J."/>
        </authorList>
    </citation>
    <scope>NUCLEOTIDE SEQUENCE [LARGE SCALE GENOMIC DNA]</scope>
</reference>
<dbReference type="GO" id="GO:0043204">
    <property type="term" value="C:perikaryon"/>
    <property type="evidence" value="ECO:0007669"/>
    <property type="project" value="TreeGrafter"/>
</dbReference>
<proteinExistence type="predicted"/>
<dbReference type="EMBL" id="KB030275">
    <property type="protein sequence ID" value="ELK18968.1"/>
    <property type="molecule type" value="Genomic_DNA"/>
</dbReference>
<accession>L5L7G2</accession>
<feature type="non-terminal residue" evidence="1">
    <location>
        <position position="1"/>
    </location>
</feature>
<keyword evidence="2" id="KW-1185">Reference proteome</keyword>
<dbReference type="GO" id="GO:0043679">
    <property type="term" value="C:axon terminus"/>
    <property type="evidence" value="ECO:0007669"/>
    <property type="project" value="TreeGrafter"/>
</dbReference>
<dbReference type="GO" id="GO:0098794">
    <property type="term" value="C:postsynapse"/>
    <property type="evidence" value="ECO:0007669"/>
    <property type="project" value="GOC"/>
</dbReference>
<dbReference type="GO" id="GO:0001664">
    <property type="term" value="F:G protein-coupled receptor binding"/>
    <property type="evidence" value="ECO:0007669"/>
    <property type="project" value="TreeGrafter"/>
</dbReference>
<sequence length="106" mass="12252">EPHSSLCDLNVKGLCQSSIWMFPYHRRKTLDSTHSRMPRPLGHFCAPCSRSLQKRPVRGRAFLLQPQRFGRNTWDSWNNKWLSPQAGDALSSPFWSLAAPQRFGKK</sequence>
<dbReference type="Proteomes" id="UP000010552">
    <property type="component" value="Unassembled WGS sequence"/>
</dbReference>
<dbReference type="GO" id="GO:0005184">
    <property type="term" value="F:neuropeptide hormone activity"/>
    <property type="evidence" value="ECO:0007669"/>
    <property type="project" value="InterPro"/>
</dbReference>